<sequence length="71" mass="8364">MEIKNTKVDDRFIAVDSLIFLYYGLSVFLFFLLRQLVDLGQEEAGMIWSINNVLCCFLYVSIIYTFLKLKK</sequence>
<feature type="transmembrane region" description="Helical" evidence="1">
    <location>
        <begin position="45"/>
        <end position="67"/>
    </location>
</feature>
<evidence type="ECO:0000256" key="1">
    <source>
        <dbReference type="SAM" id="Phobius"/>
    </source>
</evidence>
<reference evidence="2 3" key="1">
    <citation type="submission" date="2024-04" db="EMBL/GenBank/DDBJ databases">
        <title>Genome sequencing and assembly of rice foliar adapted Chryseobacterium endophyticum OsEnb-ALM-A6.</title>
        <authorList>
            <person name="Kumar S."/>
            <person name="Javed M."/>
            <person name="Chouhan V."/>
            <person name="Charishma K."/>
            <person name="Patel A."/>
            <person name="Kumar M."/>
            <person name="Sahu K.P."/>
            <person name="Kumar A."/>
        </authorList>
    </citation>
    <scope>NUCLEOTIDE SEQUENCE [LARGE SCALE GENOMIC DNA]</scope>
    <source>
        <strain evidence="2 3">OsEnb-ALM-A6</strain>
    </source>
</reference>
<keyword evidence="1" id="KW-0472">Membrane</keyword>
<protein>
    <submittedName>
        <fullName evidence="2">Uncharacterized protein</fullName>
    </submittedName>
</protein>
<dbReference type="AlphaFoldDB" id="A0AAU6WP79"/>
<keyword evidence="1" id="KW-1133">Transmembrane helix</keyword>
<keyword evidence="3" id="KW-1185">Reference proteome</keyword>
<dbReference type="RefSeq" id="WP_345766434.1">
    <property type="nucleotide sequence ID" value="NZ_CP154834.1"/>
</dbReference>
<accession>A0AAU6WP79</accession>
<evidence type="ECO:0000313" key="2">
    <source>
        <dbReference type="EMBL" id="XAO74216.1"/>
    </source>
</evidence>
<dbReference type="Proteomes" id="UP001463665">
    <property type="component" value="Chromosome"/>
</dbReference>
<feature type="transmembrane region" description="Helical" evidence="1">
    <location>
        <begin position="12"/>
        <end position="33"/>
    </location>
</feature>
<keyword evidence="1" id="KW-0812">Transmembrane</keyword>
<proteinExistence type="predicted"/>
<evidence type="ECO:0000313" key="3">
    <source>
        <dbReference type="Proteomes" id="UP001463665"/>
    </source>
</evidence>
<organism evidence="2 3">
    <name type="scientific">Chryseobacterium endophyticum</name>
    <dbReference type="NCBI Taxonomy" id="1854762"/>
    <lineage>
        <taxon>Bacteria</taxon>
        <taxon>Pseudomonadati</taxon>
        <taxon>Bacteroidota</taxon>
        <taxon>Flavobacteriia</taxon>
        <taxon>Flavobacteriales</taxon>
        <taxon>Weeksellaceae</taxon>
        <taxon>Chryseobacterium group</taxon>
        <taxon>Chryseobacterium</taxon>
    </lineage>
</organism>
<dbReference type="EMBL" id="CP154834">
    <property type="protein sequence ID" value="XAO74216.1"/>
    <property type="molecule type" value="Genomic_DNA"/>
</dbReference>
<gene>
    <name evidence="2" type="ORF">AAFP95_21660</name>
</gene>
<name>A0AAU6WP79_9FLAO</name>